<evidence type="ECO:0000313" key="4">
    <source>
        <dbReference type="Proteomes" id="UP000063147"/>
    </source>
</evidence>
<feature type="transmembrane region" description="Helical" evidence="1">
    <location>
        <begin position="479"/>
        <end position="500"/>
    </location>
</feature>
<dbReference type="Pfam" id="PF03806">
    <property type="entry name" value="ABG_transport"/>
    <property type="match status" value="1"/>
</dbReference>
<evidence type="ECO:0000256" key="1">
    <source>
        <dbReference type="SAM" id="Phobius"/>
    </source>
</evidence>
<feature type="transmembrane region" description="Helical" evidence="1">
    <location>
        <begin position="127"/>
        <end position="160"/>
    </location>
</feature>
<keyword evidence="1" id="KW-0472">Membrane</keyword>
<dbReference type="EMBL" id="NJGJ01000001">
    <property type="protein sequence ID" value="PGH24805.1"/>
    <property type="molecule type" value="Genomic_DNA"/>
</dbReference>
<dbReference type="PANTHER" id="PTHR30282">
    <property type="entry name" value="P-AMINOBENZOYL GLUTAMATE TRANSPORTER"/>
    <property type="match status" value="1"/>
</dbReference>
<keyword evidence="1" id="KW-1133">Transmembrane helix</keyword>
<protein>
    <submittedName>
        <fullName evidence="2">Aminobenzoyl-glutamate transporter</fullName>
    </submittedName>
</protein>
<dbReference type="PATRIC" id="fig|76859.3.peg.1749"/>
<feature type="transmembrane region" description="Helical" evidence="1">
    <location>
        <begin position="167"/>
        <end position="187"/>
    </location>
</feature>
<dbReference type="OrthoDB" id="3314392at2"/>
<dbReference type="Proteomes" id="UP000226179">
    <property type="component" value="Unassembled WGS sequence"/>
</dbReference>
<dbReference type="EMBL" id="CP012713">
    <property type="protein sequence ID" value="ALF18240.1"/>
    <property type="molecule type" value="Genomic_DNA"/>
</dbReference>
<dbReference type="AlphaFoldDB" id="A0A0M4SQP2"/>
<evidence type="ECO:0000313" key="2">
    <source>
        <dbReference type="EMBL" id="ALF18240.1"/>
    </source>
</evidence>
<dbReference type="RefSeq" id="WP_060676477.1">
    <property type="nucleotide sequence ID" value="NZ_CP012713.1"/>
</dbReference>
<dbReference type="PANTHER" id="PTHR30282:SF0">
    <property type="entry name" value="P-AMINOBENZOYL-GLUTAMATE TRANSPORT PROTEIN"/>
    <property type="match status" value="1"/>
</dbReference>
<dbReference type="InterPro" id="IPR004697">
    <property type="entry name" value="AbgT"/>
</dbReference>
<name>A0A0M4SQP2_9FUSO</name>
<gene>
    <name evidence="3" type="ORF">RN90_04880</name>
    <name evidence="2" type="ORF">RN98_08655</name>
</gene>
<evidence type="ECO:0000313" key="3">
    <source>
        <dbReference type="EMBL" id="PGH24805.1"/>
    </source>
</evidence>
<feature type="transmembrane region" description="Helical" evidence="1">
    <location>
        <begin position="414"/>
        <end position="430"/>
    </location>
</feature>
<proteinExistence type="predicted"/>
<feature type="transmembrane region" description="Helical" evidence="1">
    <location>
        <begin position="35"/>
        <end position="55"/>
    </location>
</feature>
<feature type="transmembrane region" description="Helical" evidence="1">
    <location>
        <begin position="305"/>
        <end position="327"/>
    </location>
</feature>
<reference evidence="3 5" key="2">
    <citation type="submission" date="2017-06" db="EMBL/GenBank/DDBJ databases">
        <title>Draft genome sequence of Fusobacterium nucleatum subsp. animalis KCOM 1280 (=ChDC F318).</title>
        <authorList>
            <person name="Kook J.-K."/>
            <person name="Park S.-N."/>
            <person name="Lim Y.K."/>
            <person name="Roh H."/>
        </authorList>
    </citation>
    <scope>NUCLEOTIDE SEQUENCE [LARGE SCALE GENOMIC DNA]</scope>
    <source>
        <strain evidence="3">KCOM 1280</strain>
        <strain evidence="5">KCOM 1280 ( ChDC F318)</strain>
    </source>
</reference>
<feature type="transmembrane region" description="Helical" evidence="1">
    <location>
        <begin position="348"/>
        <end position="365"/>
    </location>
</feature>
<accession>A0A0M4SQP2</accession>
<feature type="transmembrane region" description="Helical" evidence="1">
    <location>
        <begin position="87"/>
        <end position="107"/>
    </location>
</feature>
<dbReference type="Proteomes" id="UP000063147">
    <property type="component" value="Chromosome"/>
</dbReference>
<organism evidence="2">
    <name type="scientific">Fusobacterium animalis</name>
    <dbReference type="NCBI Taxonomy" id="76859"/>
    <lineage>
        <taxon>Bacteria</taxon>
        <taxon>Fusobacteriati</taxon>
        <taxon>Fusobacteriota</taxon>
        <taxon>Fusobacteriia</taxon>
        <taxon>Fusobacteriales</taxon>
        <taxon>Fusobacteriaceae</taxon>
        <taxon>Fusobacterium</taxon>
    </lineage>
</organism>
<evidence type="ECO:0000313" key="5">
    <source>
        <dbReference type="Proteomes" id="UP000226179"/>
    </source>
</evidence>
<feature type="transmembrane region" description="Helical" evidence="1">
    <location>
        <begin position="217"/>
        <end position="236"/>
    </location>
</feature>
<feature type="transmembrane region" description="Helical" evidence="1">
    <location>
        <begin position="385"/>
        <end position="407"/>
    </location>
</feature>
<dbReference type="GO" id="GO:0015558">
    <property type="term" value="F:secondary active p-aminobenzoyl-glutamate transmembrane transporter activity"/>
    <property type="evidence" value="ECO:0007669"/>
    <property type="project" value="InterPro"/>
</dbReference>
<reference evidence="2 4" key="1">
    <citation type="submission" date="2015-09" db="EMBL/GenBank/DDBJ databases">
        <authorList>
            <person name="Jackson K.R."/>
            <person name="Lunt B.L."/>
            <person name="Fisher J.N.B."/>
            <person name="Gardner A.V."/>
            <person name="Bailey M.E."/>
            <person name="Deus L.M."/>
            <person name="Earl A.S."/>
            <person name="Gibby P.D."/>
            <person name="Hartmann K.A."/>
            <person name="Liu J.E."/>
            <person name="Manci A.M."/>
            <person name="Nielsen D.A."/>
            <person name="Solomon M.B."/>
            <person name="Breakwell D.P."/>
            <person name="Burnett S.H."/>
            <person name="Grose J.H."/>
        </authorList>
    </citation>
    <scope>NUCLEOTIDE SEQUENCE [LARGE SCALE GENOMIC DNA]</scope>
    <source>
        <strain evidence="2 4">KCOM 1279</strain>
    </source>
</reference>
<dbReference type="GO" id="GO:1902604">
    <property type="term" value="P:p-aminobenzoyl-glutamate transmembrane transport"/>
    <property type="evidence" value="ECO:0007669"/>
    <property type="project" value="InterPro"/>
</dbReference>
<sequence length="506" mass="55303">METNKKFEKEKLSLLNKMLNKVEVVGNKMPDPTTIFVILCILIFIISFILSKFGVSVEHPGTKEIIKAENLLSSDNLKAVLVSTVKVFQTFPPLGAVLVTMIGIGLADKSGYLEVLLTLSIKKVPKKLIYFTVVFAGLVFTAIGDGGFIVLPPLAAIIFINIKKNPLVGIFLSFAGAAIGFCSGFFVGMNDILLSSFTNPAAQILEPAFQKSPTMTIYFNMANALIQIFIITWVTIKFIEPRFPVNEEHFKENASTEIGDLEKKGVKYASISFLLFVVFIVFLAIGPNAFLKDENGSLISVNSPLMGGLIFFMSVAFLIPGFVYGKVTKKIKSDKDAVKLIASSLSEMGGYILIVFVAAQFLNLFTKSNLGIIMAIKGANLIKAAGFKGLPLIITYVILVAFINLFIGSASAKWAILSPIFIPMFMLLGYDPALTQMAYRIGDSSTNMISPLFPYVPLLLAVANKYDKNFGLGTLMANMLPYSFITLIGSLLLFTVFFIFNIPFGI</sequence>
<feature type="transmembrane region" description="Helical" evidence="1">
    <location>
        <begin position="268"/>
        <end position="285"/>
    </location>
</feature>
<keyword evidence="1" id="KW-0812">Transmembrane</keyword>